<dbReference type="AlphaFoldDB" id="A0A9P0QKJ0"/>
<organism evidence="1 2">
    <name type="scientific">[Candida] railenensis</name>
    <dbReference type="NCBI Taxonomy" id="45579"/>
    <lineage>
        <taxon>Eukaryota</taxon>
        <taxon>Fungi</taxon>
        <taxon>Dikarya</taxon>
        <taxon>Ascomycota</taxon>
        <taxon>Saccharomycotina</taxon>
        <taxon>Pichiomycetes</taxon>
        <taxon>Debaryomycetaceae</taxon>
        <taxon>Kurtzmaniella</taxon>
    </lineage>
</organism>
<evidence type="ECO:0000313" key="2">
    <source>
        <dbReference type="Proteomes" id="UP000837801"/>
    </source>
</evidence>
<gene>
    <name evidence="1" type="ORF">CLIB1423_01S07294</name>
</gene>
<comment type="caution">
    <text evidence="1">The sequence shown here is derived from an EMBL/GenBank/DDBJ whole genome shotgun (WGS) entry which is preliminary data.</text>
</comment>
<protein>
    <submittedName>
        <fullName evidence="1">Uncharacterized protein</fullName>
    </submittedName>
</protein>
<accession>A0A9P0QKJ0</accession>
<dbReference type="Proteomes" id="UP000837801">
    <property type="component" value="Unassembled WGS sequence"/>
</dbReference>
<keyword evidence="2" id="KW-1185">Reference proteome</keyword>
<dbReference type="EMBL" id="CAKXYY010000001">
    <property type="protein sequence ID" value="CAH2350314.1"/>
    <property type="molecule type" value="Genomic_DNA"/>
</dbReference>
<evidence type="ECO:0000313" key="1">
    <source>
        <dbReference type="EMBL" id="CAH2350314.1"/>
    </source>
</evidence>
<reference evidence="1" key="1">
    <citation type="submission" date="2022-03" db="EMBL/GenBank/DDBJ databases">
        <authorList>
            <person name="Legras J.-L."/>
            <person name="Devillers H."/>
            <person name="Grondin C."/>
        </authorList>
    </citation>
    <scope>NUCLEOTIDE SEQUENCE</scope>
    <source>
        <strain evidence="1">CLIB 1423</strain>
    </source>
</reference>
<sequence>MLHSVQKSTSMAAFPYIFSAQINRFDYGAVCRTAYLSIIPLTPPPPPPLLSLTCPASPNSLPLILVSQEGYLLSVSYFAHSHSTYFIFHFRNVYFFFAKDNHRKNPVTIAASTVSSIFTSKRLSYITVSTDLRSPSPVLLIFLFCVPQNHIREPCCYYRLHRAALKPKEKKKSASFQKVVQSFSSHYVWR</sequence>
<name>A0A9P0QKJ0_9ASCO</name>
<proteinExistence type="predicted"/>